<dbReference type="PANTHER" id="PTHR46835">
    <property type="entry name" value="BASIC-LEUCINE ZIPPER (BZIP) TRANSCRIPTION FACTOR FAMILY PROTEIN-RELATED"/>
    <property type="match status" value="1"/>
</dbReference>
<feature type="region of interest" description="Disordered" evidence="2">
    <location>
        <begin position="68"/>
        <end position="95"/>
    </location>
</feature>
<feature type="region of interest" description="Disordered" evidence="2">
    <location>
        <begin position="35"/>
        <end position="54"/>
    </location>
</feature>
<feature type="compositionally biased region" description="Polar residues" evidence="2">
    <location>
        <begin position="168"/>
        <end position="182"/>
    </location>
</feature>
<gene>
    <name evidence="4" type="ORF">MKW98_000111</name>
</gene>
<dbReference type="EMBL" id="JAJJMB010008958">
    <property type="protein sequence ID" value="KAI3917877.1"/>
    <property type="molecule type" value="Genomic_DNA"/>
</dbReference>
<feature type="region of interest" description="Disordered" evidence="2">
    <location>
        <begin position="168"/>
        <end position="193"/>
    </location>
</feature>
<dbReference type="Proteomes" id="UP001202328">
    <property type="component" value="Unassembled WGS sequence"/>
</dbReference>
<dbReference type="InterPro" id="IPR046347">
    <property type="entry name" value="bZIP_sf"/>
</dbReference>
<evidence type="ECO:0000256" key="1">
    <source>
        <dbReference type="SAM" id="Coils"/>
    </source>
</evidence>
<reference evidence="4" key="1">
    <citation type="submission" date="2022-04" db="EMBL/GenBank/DDBJ databases">
        <title>A functionally conserved STORR gene fusion in Papaver species that diverged 16.8 million years ago.</title>
        <authorList>
            <person name="Catania T."/>
        </authorList>
    </citation>
    <scope>NUCLEOTIDE SEQUENCE</scope>
    <source>
        <strain evidence="4">S-188037</strain>
    </source>
</reference>
<dbReference type="GO" id="GO:0005634">
    <property type="term" value="C:nucleus"/>
    <property type="evidence" value="ECO:0007669"/>
    <property type="project" value="UniProtKB-ARBA"/>
</dbReference>
<dbReference type="Gene3D" id="1.20.5.170">
    <property type="match status" value="1"/>
</dbReference>
<dbReference type="InterPro" id="IPR044797">
    <property type="entry name" value="At4g06598-like"/>
</dbReference>
<dbReference type="AlphaFoldDB" id="A0AAD4SS14"/>
<dbReference type="InterPro" id="IPR004827">
    <property type="entry name" value="bZIP"/>
</dbReference>
<sequence>PRPNKNKEEKKSIYSIIIIKGGCIYAMENPKASPSFRSLPYASKQSLRPPKSPFPSISPAYVDYGSTPAIGSKGLPKPKDGYRSHQRTTSESFLVEEQPSWLDELLDEPATPVRRGGHRRASSDSFAYFDAAAAASSLDRFIQDEYKSRNNSTLSSWGSQGFDQYKDAQNNSFYQGPNSFGRKTNRAWETPPNTLTYPKGVPLARDNFRLQSSGSIGFSQEIDGIPPASFDKLDQDQSNSVNVDGSSEIRDSTYAKPSAAESDPKRAKQQFAQRSRVRKLQYIAELERNVQALQAKGSEVSSEIKFLDQQHLILTMENKALKQRLDSLAQEQLIKYLEQEVLEREIARLRALYQQQQMPTPPSSTLRRANSRDLELQFANLGLKHREASSGQDHVSGQLRI</sequence>
<dbReference type="CDD" id="cd14703">
    <property type="entry name" value="bZIP_plant_RF2"/>
    <property type="match status" value="1"/>
</dbReference>
<feature type="non-terminal residue" evidence="4">
    <location>
        <position position="401"/>
    </location>
</feature>
<dbReference type="PANTHER" id="PTHR46835:SF3">
    <property type="entry name" value="BASIC-LEUCINE ZIPPER (BZIP) TRANSCRIPTION FACTOR FAMILY PROTEIN"/>
    <property type="match status" value="1"/>
</dbReference>
<comment type="caution">
    <text evidence="4">The sequence shown here is derived from an EMBL/GenBank/DDBJ whole genome shotgun (WGS) entry which is preliminary data.</text>
</comment>
<evidence type="ECO:0000313" key="4">
    <source>
        <dbReference type="EMBL" id="KAI3917877.1"/>
    </source>
</evidence>
<dbReference type="GO" id="GO:0003700">
    <property type="term" value="F:DNA-binding transcription factor activity"/>
    <property type="evidence" value="ECO:0007669"/>
    <property type="project" value="InterPro"/>
</dbReference>
<proteinExistence type="predicted"/>
<dbReference type="InterPro" id="IPR044759">
    <property type="entry name" value="bZIP_RF2"/>
</dbReference>
<evidence type="ECO:0000259" key="3">
    <source>
        <dbReference type="SMART" id="SM00338"/>
    </source>
</evidence>
<evidence type="ECO:0000256" key="2">
    <source>
        <dbReference type="SAM" id="MobiDB-lite"/>
    </source>
</evidence>
<dbReference type="SMART" id="SM00338">
    <property type="entry name" value="BRLZ"/>
    <property type="match status" value="1"/>
</dbReference>
<feature type="compositionally biased region" description="Polar residues" evidence="2">
    <location>
        <begin position="236"/>
        <end position="245"/>
    </location>
</feature>
<protein>
    <recommendedName>
        <fullName evidence="3">BZIP domain-containing protein</fullName>
    </recommendedName>
</protein>
<feature type="coiled-coil region" evidence="1">
    <location>
        <begin position="276"/>
        <end position="331"/>
    </location>
</feature>
<accession>A0AAD4SS14</accession>
<feature type="region of interest" description="Disordered" evidence="2">
    <location>
        <begin position="227"/>
        <end position="271"/>
    </location>
</feature>
<organism evidence="4 5">
    <name type="scientific">Papaver atlanticum</name>
    <dbReference type="NCBI Taxonomy" id="357466"/>
    <lineage>
        <taxon>Eukaryota</taxon>
        <taxon>Viridiplantae</taxon>
        <taxon>Streptophyta</taxon>
        <taxon>Embryophyta</taxon>
        <taxon>Tracheophyta</taxon>
        <taxon>Spermatophyta</taxon>
        <taxon>Magnoliopsida</taxon>
        <taxon>Ranunculales</taxon>
        <taxon>Papaveraceae</taxon>
        <taxon>Papaveroideae</taxon>
        <taxon>Papaver</taxon>
    </lineage>
</organism>
<keyword evidence="5" id="KW-1185">Reference proteome</keyword>
<keyword evidence="1" id="KW-0175">Coiled coil</keyword>
<dbReference type="SUPFAM" id="SSF57959">
    <property type="entry name" value="Leucine zipper domain"/>
    <property type="match status" value="1"/>
</dbReference>
<feature type="domain" description="BZIP" evidence="3">
    <location>
        <begin position="261"/>
        <end position="320"/>
    </location>
</feature>
<evidence type="ECO:0000313" key="5">
    <source>
        <dbReference type="Proteomes" id="UP001202328"/>
    </source>
</evidence>
<name>A0AAD4SS14_9MAGN</name>